<dbReference type="AlphaFoldDB" id="W8C5Y9"/>
<dbReference type="PROSITE" id="PS51076">
    <property type="entry name" value="MH2"/>
    <property type="match status" value="1"/>
</dbReference>
<protein>
    <recommendedName>
        <fullName evidence="7">Mothers against decapentaplegic homolog</fullName>
        <shortName evidence="7">MAD homolog</shortName>
        <shortName evidence="7">Mothers against DPP homolog</shortName>
    </recommendedName>
    <alternativeName>
        <fullName evidence="7">SMAD family member</fullName>
    </alternativeName>
</protein>
<dbReference type="GO" id="GO:0009653">
    <property type="term" value="P:anatomical structure morphogenesis"/>
    <property type="evidence" value="ECO:0007669"/>
    <property type="project" value="TreeGrafter"/>
</dbReference>
<dbReference type="EMBL" id="GAMC01008808">
    <property type="protein sequence ID" value="JAB97747.1"/>
    <property type="molecule type" value="mRNA"/>
</dbReference>
<dbReference type="Gene3D" id="2.60.200.10">
    <property type="match status" value="1"/>
</dbReference>
<dbReference type="GO" id="GO:0051239">
    <property type="term" value="P:regulation of multicellular organismal process"/>
    <property type="evidence" value="ECO:0007669"/>
    <property type="project" value="UniProtKB-ARBA"/>
</dbReference>
<reference evidence="10" key="2">
    <citation type="journal article" date="2014" name="BMC Genomics">
        <title>A genomic perspective to assessing quality of mass-reared SIT flies used in Mediterranean fruit fly (Ceratitis capitata) eradication in California.</title>
        <authorList>
            <person name="Calla B."/>
            <person name="Hall B."/>
            <person name="Hou S."/>
            <person name="Geib S.M."/>
        </authorList>
    </citation>
    <scope>NUCLEOTIDE SEQUENCE</scope>
</reference>
<keyword evidence="2" id="KW-0479">Metal-binding</keyword>
<dbReference type="InterPro" id="IPR036578">
    <property type="entry name" value="SMAD_MH1_sf"/>
</dbReference>
<accession>W8C5Y9</accession>
<feature type="domain" description="MH2" evidence="9">
    <location>
        <begin position="350"/>
        <end position="520"/>
    </location>
</feature>
<dbReference type="GO" id="GO:0050793">
    <property type="term" value="P:regulation of developmental process"/>
    <property type="evidence" value="ECO:0007669"/>
    <property type="project" value="UniProtKB-ARBA"/>
</dbReference>
<dbReference type="EMBL" id="GAMC01008812">
    <property type="protein sequence ID" value="JAB97743.1"/>
    <property type="molecule type" value="mRNA"/>
</dbReference>
<gene>
    <name evidence="10" type="primary">SMAD6</name>
</gene>
<evidence type="ECO:0000256" key="2">
    <source>
        <dbReference type="ARBA" id="ARBA00022723"/>
    </source>
</evidence>
<dbReference type="PANTHER" id="PTHR13703:SF54">
    <property type="entry name" value="MOTHERS AGAINST DECAPENTAPLEGIC HOMOLOG"/>
    <property type="match status" value="1"/>
</dbReference>
<dbReference type="GO" id="GO:0060395">
    <property type="term" value="P:SMAD protein signal transduction"/>
    <property type="evidence" value="ECO:0007669"/>
    <property type="project" value="TreeGrafter"/>
</dbReference>
<dbReference type="InterPro" id="IPR001132">
    <property type="entry name" value="SMAD_dom_Dwarfin-type"/>
</dbReference>
<dbReference type="InterPro" id="IPR013019">
    <property type="entry name" value="MAD_homology_MH1"/>
</dbReference>
<evidence type="ECO:0000259" key="9">
    <source>
        <dbReference type="PROSITE" id="PS51076"/>
    </source>
</evidence>
<comment type="similarity">
    <text evidence="1 7">Belongs to the dwarfin/SMAD family.</text>
</comment>
<dbReference type="GO" id="GO:0071144">
    <property type="term" value="C:heteromeric SMAD protein complex"/>
    <property type="evidence" value="ECO:0007669"/>
    <property type="project" value="TreeGrafter"/>
</dbReference>
<dbReference type="InterPro" id="IPR013790">
    <property type="entry name" value="Dwarfin"/>
</dbReference>
<evidence type="ECO:0000256" key="7">
    <source>
        <dbReference type="RuleBase" id="RU361195"/>
    </source>
</evidence>
<keyword evidence="3" id="KW-0862">Zinc</keyword>
<dbReference type="GO" id="GO:0006357">
    <property type="term" value="P:regulation of transcription by RNA polymerase II"/>
    <property type="evidence" value="ECO:0007669"/>
    <property type="project" value="TreeGrafter"/>
</dbReference>
<dbReference type="EMBL" id="GAMC01008810">
    <property type="protein sequence ID" value="JAB97745.1"/>
    <property type="molecule type" value="mRNA"/>
</dbReference>
<dbReference type="InterPro" id="IPR017855">
    <property type="entry name" value="SMAD-like_dom_sf"/>
</dbReference>
<dbReference type="Pfam" id="PF03166">
    <property type="entry name" value="MH2"/>
    <property type="match status" value="1"/>
</dbReference>
<comment type="subcellular location">
    <subcellularLocation>
        <location evidence="7">Cytoplasm</location>
    </subcellularLocation>
    <subcellularLocation>
        <location evidence="7">Nucleus</location>
    </subcellularLocation>
</comment>
<sequence length="520" mass="59892">MLFRKDKELWRYASKNLSRNFDGNSNLESQQSHLPQQQYPIQVSRQYQLTHQCRNSFCHTENTSSTSTSILEYSGSSTEIIYEPKGNVSESGCSCGKNFDDISVVYCDQTHPQRKKHLSCSKDHLAIISQRSLQSNLENQLKSPIEMTDVSTASTTTIGTFAATVNMIRNCCRFSTDGHSNEMFSTAFYQNEKQGASQSATDVKQLQRYQQMFRKLMKMLNRQQQAKLLEAVKSRKEMSVPQDSNCILLKRCLIYKEEPFVIICRLFFWPNLRDGSELKRLPICSNERHSIYVCCNPLHWCRVLETDIASPPYQEMERSFFEEDCAKMLANENTLTKPVRTTDSQDQPSWCQVAYWEFNDRVGNRCCVHKPFVNIYAEGKSCNNDSQDICLRNLAANKSTPSRVDVERTRQKIGLGVVLSQEFEGVWLYNRSMAPVFILSPTLNKCLECVYKVAPGDCLKAFDTNRAQSLVRYTQYPTAKLGPMNMHSICISFVKGWGKHYTRQDIMKCPCWLEISFTQR</sequence>
<organism evidence="10">
    <name type="scientific">Ceratitis capitata</name>
    <name type="common">Mediterranean fruit fly</name>
    <name type="synonym">Tephritis capitata</name>
    <dbReference type="NCBI Taxonomy" id="7213"/>
    <lineage>
        <taxon>Eukaryota</taxon>
        <taxon>Metazoa</taxon>
        <taxon>Ecdysozoa</taxon>
        <taxon>Arthropoda</taxon>
        <taxon>Hexapoda</taxon>
        <taxon>Insecta</taxon>
        <taxon>Pterygota</taxon>
        <taxon>Neoptera</taxon>
        <taxon>Endopterygota</taxon>
        <taxon>Diptera</taxon>
        <taxon>Brachycera</taxon>
        <taxon>Muscomorpha</taxon>
        <taxon>Tephritoidea</taxon>
        <taxon>Tephritidae</taxon>
        <taxon>Ceratitis</taxon>
        <taxon>Ceratitis</taxon>
    </lineage>
</organism>
<proteinExistence type="evidence at transcript level"/>
<keyword evidence="5 7" id="KW-0804">Transcription</keyword>
<dbReference type="GO" id="GO:0009791">
    <property type="term" value="P:post-embryonic development"/>
    <property type="evidence" value="ECO:0007669"/>
    <property type="project" value="UniProtKB-ARBA"/>
</dbReference>
<evidence type="ECO:0000313" key="10">
    <source>
        <dbReference type="EMBL" id="JAB97749.1"/>
    </source>
</evidence>
<dbReference type="GO" id="GO:0005737">
    <property type="term" value="C:cytoplasm"/>
    <property type="evidence" value="ECO:0007669"/>
    <property type="project" value="UniProtKB-SubCell"/>
</dbReference>
<dbReference type="PROSITE" id="PS51075">
    <property type="entry name" value="MH1"/>
    <property type="match status" value="1"/>
</dbReference>
<dbReference type="EMBL" id="GAMC01008806">
    <property type="protein sequence ID" value="JAB97749.1"/>
    <property type="molecule type" value="mRNA"/>
</dbReference>
<dbReference type="SMART" id="SM00524">
    <property type="entry name" value="DWB"/>
    <property type="match status" value="1"/>
</dbReference>
<keyword evidence="7" id="KW-0963">Cytoplasm</keyword>
<dbReference type="SMART" id="SM00523">
    <property type="entry name" value="DWA"/>
    <property type="match status" value="1"/>
</dbReference>
<reference evidence="10" key="1">
    <citation type="submission" date="2013-07" db="EMBL/GenBank/DDBJ databases">
        <authorList>
            <person name="Geib S."/>
        </authorList>
    </citation>
    <scope>NUCLEOTIDE SEQUENCE</scope>
</reference>
<feature type="domain" description="MH1" evidence="8">
    <location>
        <begin position="182"/>
        <end position="309"/>
    </location>
</feature>
<keyword evidence="4 7" id="KW-0805">Transcription regulation</keyword>
<keyword evidence="6 7" id="KW-0539">Nucleus</keyword>
<dbReference type="PANTHER" id="PTHR13703">
    <property type="entry name" value="SMAD"/>
    <property type="match status" value="1"/>
</dbReference>
<evidence type="ECO:0000256" key="3">
    <source>
        <dbReference type="ARBA" id="ARBA00022833"/>
    </source>
</evidence>
<evidence type="ECO:0000259" key="8">
    <source>
        <dbReference type="PROSITE" id="PS51075"/>
    </source>
</evidence>
<dbReference type="GO" id="GO:0140416">
    <property type="term" value="F:transcription regulator inhibitor activity"/>
    <property type="evidence" value="ECO:0007669"/>
    <property type="project" value="TreeGrafter"/>
</dbReference>
<dbReference type="InterPro" id="IPR008984">
    <property type="entry name" value="SMAD_FHA_dom_sf"/>
</dbReference>
<dbReference type="InterPro" id="IPR003619">
    <property type="entry name" value="MAD_homology1_Dwarfin-type"/>
</dbReference>
<evidence type="ECO:0000256" key="4">
    <source>
        <dbReference type="ARBA" id="ARBA00023015"/>
    </source>
</evidence>
<dbReference type="GO" id="GO:0046872">
    <property type="term" value="F:metal ion binding"/>
    <property type="evidence" value="ECO:0007669"/>
    <property type="project" value="UniProtKB-KW"/>
</dbReference>
<dbReference type="GO" id="GO:0070411">
    <property type="term" value="F:I-SMAD binding"/>
    <property type="evidence" value="ECO:0007669"/>
    <property type="project" value="TreeGrafter"/>
</dbReference>
<dbReference type="OrthoDB" id="5946219at2759"/>
<evidence type="ECO:0000256" key="6">
    <source>
        <dbReference type="ARBA" id="ARBA00023242"/>
    </source>
</evidence>
<evidence type="ECO:0000256" key="5">
    <source>
        <dbReference type="ARBA" id="ARBA00023163"/>
    </source>
</evidence>
<name>W8C5Y9_CERCA</name>
<dbReference type="SUPFAM" id="SSF49879">
    <property type="entry name" value="SMAD/FHA domain"/>
    <property type="match status" value="1"/>
</dbReference>
<dbReference type="Pfam" id="PF03165">
    <property type="entry name" value="MH1"/>
    <property type="match status" value="1"/>
</dbReference>
<evidence type="ECO:0000256" key="1">
    <source>
        <dbReference type="ARBA" id="ARBA00005545"/>
    </source>
</evidence>
<dbReference type="SUPFAM" id="SSF56366">
    <property type="entry name" value="SMAD MH1 domain"/>
    <property type="match status" value="1"/>
</dbReference>
<dbReference type="GO" id="GO:0030154">
    <property type="term" value="P:cell differentiation"/>
    <property type="evidence" value="ECO:0007669"/>
    <property type="project" value="TreeGrafter"/>
</dbReference>
<dbReference type="Gene3D" id="3.90.520.10">
    <property type="entry name" value="SMAD MH1 domain"/>
    <property type="match status" value="1"/>
</dbReference>